<name>A0AB34JKM2_PRYPA</name>
<dbReference type="EMBL" id="JBGBPQ010000007">
    <property type="protein sequence ID" value="KAL1522094.1"/>
    <property type="molecule type" value="Genomic_DNA"/>
</dbReference>
<organism evidence="2 3">
    <name type="scientific">Prymnesium parvum</name>
    <name type="common">Toxic golden alga</name>
    <dbReference type="NCBI Taxonomy" id="97485"/>
    <lineage>
        <taxon>Eukaryota</taxon>
        <taxon>Haptista</taxon>
        <taxon>Haptophyta</taxon>
        <taxon>Prymnesiophyceae</taxon>
        <taxon>Prymnesiales</taxon>
        <taxon>Prymnesiaceae</taxon>
        <taxon>Prymnesium</taxon>
    </lineage>
</organism>
<accession>A0AB34JKM2</accession>
<comment type="caution">
    <text evidence="2">The sequence shown here is derived from an EMBL/GenBank/DDBJ whole genome shotgun (WGS) entry which is preliminary data.</text>
</comment>
<protein>
    <recommendedName>
        <fullName evidence="4">F-box domain-containing protein</fullName>
    </recommendedName>
</protein>
<sequence length="144" mass="16171">MSTHSLPHAIRVSPTHGREPLRRKPLLSLGSMLMLRPQPSATSMPRDVHELCRQSDAVRRLSFWHGAVSRATKWSRTWAEDGGILGLGEDICIFLSECDEEVLVALSSTCHSLRMLALPRLLAQREQAQHHLQKLAFKRALMSG</sequence>
<dbReference type="AlphaFoldDB" id="A0AB34JKM2"/>
<feature type="region of interest" description="Disordered" evidence="1">
    <location>
        <begin position="1"/>
        <end position="20"/>
    </location>
</feature>
<reference evidence="2 3" key="1">
    <citation type="journal article" date="2024" name="Science">
        <title>Giant polyketide synthase enzymes in the biosynthesis of giant marine polyether toxins.</title>
        <authorList>
            <person name="Fallon T.R."/>
            <person name="Shende V.V."/>
            <person name="Wierzbicki I.H."/>
            <person name="Pendleton A.L."/>
            <person name="Watervoot N.F."/>
            <person name="Auber R.P."/>
            <person name="Gonzalez D.J."/>
            <person name="Wisecaver J.H."/>
            <person name="Moore B.S."/>
        </authorList>
    </citation>
    <scope>NUCLEOTIDE SEQUENCE [LARGE SCALE GENOMIC DNA]</scope>
    <source>
        <strain evidence="2 3">12B1</strain>
    </source>
</reference>
<evidence type="ECO:0000313" key="2">
    <source>
        <dbReference type="EMBL" id="KAL1522094.1"/>
    </source>
</evidence>
<keyword evidence="3" id="KW-1185">Reference proteome</keyword>
<evidence type="ECO:0000256" key="1">
    <source>
        <dbReference type="SAM" id="MobiDB-lite"/>
    </source>
</evidence>
<proteinExistence type="predicted"/>
<dbReference type="Proteomes" id="UP001515480">
    <property type="component" value="Unassembled WGS sequence"/>
</dbReference>
<evidence type="ECO:0000313" key="3">
    <source>
        <dbReference type="Proteomes" id="UP001515480"/>
    </source>
</evidence>
<gene>
    <name evidence="2" type="ORF">AB1Y20_021737</name>
</gene>
<evidence type="ECO:0008006" key="4">
    <source>
        <dbReference type="Google" id="ProtNLM"/>
    </source>
</evidence>